<proteinExistence type="predicted"/>
<organism evidence="8 9">
    <name type="scientific">Herbiconiux oxytropis</name>
    <dbReference type="NCBI Taxonomy" id="2970915"/>
    <lineage>
        <taxon>Bacteria</taxon>
        <taxon>Bacillati</taxon>
        <taxon>Actinomycetota</taxon>
        <taxon>Actinomycetes</taxon>
        <taxon>Micrococcales</taxon>
        <taxon>Microbacteriaceae</taxon>
        <taxon>Herbiconiux</taxon>
    </lineage>
</organism>
<feature type="transmembrane region" description="Helical" evidence="7">
    <location>
        <begin position="119"/>
        <end position="138"/>
    </location>
</feature>
<evidence type="ECO:0000256" key="3">
    <source>
        <dbReference type="ARBA" id="ARBA00022692"/>
    </source>
</evidence>
<dbReference type="Pfam" id="PF02653">
    <property type="entry name" value="BPD_transp_2"/>
    <property type="match status" value="1"/>
</dbReference>
<feature type="transmembrane region" description="Helical" evidence="7">
    <location>
        <begin position="318"/>
        <end position="340"/>
    </location>
</feature>
<keyword evidence="2" id="KW-1003">Cell membrane</keyword>
<feature type="transmembrane region" description="Helical" evidence="7">
    <location>
        <begin position="32"/>
        <end position="52"/>
    </location>
</feature>
<dbReference type="GO" id="GO:0005886">
    <property type="term" value="C:plasma membrane"/>
    <property type="evidence" value="ECO:0007669"/>
    <property type="project" value="UniProtKB-SubCell"/>
</dbReference>
<dbReference type="PANTHER" id="PTHR32196">
    <property type="entry name" value="ABC TRANSPORTER PERMEASE PROTEIN YPHD-RELATED-RELATED"/>
    <property type="match status" value="1"/>
</dbReference>
<evidence type="ECO:0000256" key="5">
    <source>
        <dbReference type="ARBA" id="ARBA00023136"/>
    </source>
</evidence>
<gene>
    <name evidence="8" type="ORF">N1028_11465</name>
</gene>
<keyword evidence="3 7" id="KW-0812">Transmembrane</keyword>
<dbReference type="RefSeq" id="WP_259528986.1">
    <property type="nucleotide sequence ID" value="NZ_JANLCK010000005.1"/>
</dbReference>
<dbReference type="CDD" id="cd06579">
    <property type="entry name" value="TM_PBP1_transp_AraH_like"/>
    <property type="match status" value="1"/>
</dbReference>
<evidence type="ECO:0000256" key="2">
    <source>
        <dbReference type="ARBA" id="ARBA00022475"/>
    </source>
</evidence>
<dbReference type="EMBL" id="JANLCK010000005">
    <property type="protein sequence ID" value="MCS5726512.1"/>
    <property type="molecule type" value="Genomic_DNA"/>
</dbReference>
<comment type="caution">
    <text evidence="8">The sequence shown here is derived from an EMBL/GenBank/DDBJ whole genome shotgun (WGS) entry which is preliminary data.</text>
</comment>
<keyword evidence="4 7" id="KW-1133">Transmembrane helix</keyword>
<evidence type="ECO:0000256" key="4">
    <source>
        <dbReference type="ARBA" id="ARBA00022989"/>
    </source>
</evidence>
<protein>
    <submittedName>
        <fullName evidence="8">ABC transporter permease</fullName>
    </submittedName>
</protein>
<comment type="subcellular location">
    <subcellularLocation>
        <location evidence="1">Cell membrane</location>
        <topology evidence="1">Multi-pass membrane protein</topology>
    </subcellularLocation>
</comment>
<accession>A0AA41XEI4</accession>
<name>A0AA41XEI4_9MICO</name>
<evidence type="ECO:0000256" key="6">
    <source>
        <dbReference type="SAM" id="MobiDB-lite"/>
    </source>
</evidence>
<feature type="transmembrane region" description="Helical" evidence="7">
    <location>
        <begin position="263"/>
        <end position="280"/>
    </location>
</feature>
<evidence type="ECO:0000313" key="9">
    <source>
        <dbReference type="Proteomes" id="UP001165587"/>
    </source>
</evidence>
<feature type="transmembrane region" description="Helical" evidence="7">
    <location>
        <begin position="287"/>
        <end position="306"/>
    </location>
</feature>
<dbReference type="Proteomes" id="UP001165587">
    <property type="component" value="Unassembled WGS sequence"/>
</dbReference>
<feature type="transmembrane region" description="Helical" evidence="7">
    <location>
        <begin position="234"/>
        <end position="257"/>
    </location>
</feature>
<evidence type="ECO:0000313" key="8">
    <source>
        <dbReference type="EMBL" id="MCS5726512.1"/>
    </source>
</evidence>
<sequence length="350" mass="36237">MTVTTDPADRASAAPPPDGALPAARRRRGEGAFMRFSGLYIWLGIIVVFSLWIPGTFLTPQTAVSIAGDEAVTTIVAVGLLFSLAAGGFDLSIGQNLGLSAVVVSTLSTVGGWDPFASALAAVLISTAVGAINGFFVARVRINSLIATLGMTSILLAATRIVSEQQFRGPLPDELRAIAGWQPLGIPAVTLYALIVAVLAWYALEHTPFGRRLYATGANADSAFLAGVHTSKHLFLSFVITGFGAGLAGVLIAAKIGSVGPDIGPAYLLPAFAACFLGTTQLKPGRFNVWGTVLAIFLLATGVKGLQLVGGQQWITDAFNGVALIAAVSIAVVAARRAAVGKNRRAAKRR</sequence>
<feature type="region of interest" description="Disordered" evidence="6">
    <location>
        <begin position="1"/>
        <end position="22"/>
    </location>
</feature>
<keyword evidence="5 7" id="KW-0472">Membrane</keyword>
<feature type="transmembrane region" description="Helical" evidence="7">
    <location>
        <begin position="145"/>
        <end position="163"/>
    </location>
</feature>
<feature type="transmembrane region" description="Helical" evidence="7">
    <location>
        <begin position="183"/>
        <end position="204"/>
    </location>
</feature>
<dbReference type="GO" id="GO:0022857">
    <property type="term" value="F:transmembrane transporter activity"/>
    <property type="evidence" value="ECO:0007669"/>
    <property type="project" value="InterPro"/>
</dbReference>
<evidence type="ECO:0000256" key="1">
    <source>
        <dbReference type="ARBA" id="ARBA00004651"/>
    </source>
</evidence>
<dbReference type="AlphaFoldDB" id="A0AA41XEI4"/>
<reference evidence="8" key="1">
    <citation type="submission" date="2022-08" db="EMBL/GenBank/DDBJ databases">
        <authorList>
            <person name="Deng Y."/>
            <person name="Han X.-F."/>
            <person name="Zhang Y.-Q."/>
        </authorList>
    </citation>
    <scope>NUCLEOTIDE SEQUENCE</scope>
    <source>
        <strain evidence="8">CPCC 203407</strain>
    </source>
</reference>
<dbReference type="PANTHER" id="PTHR32196:SF72">
    <property type="entry name" value="RIBOSE IMPORT PERMEASE PROTEIN RBSC"/>
    <property type="match status" value="1"/>
</dbReference>
<evidence type="ECO:0000256" key="7">
    <source>
        <dbReference type="SAM" id="Phobius"/>
    </source>
</evidence>
<dbReference type="InterPro" id="IPR001851">
    <property type="entry name" value="ABC_transp_permease"/>
</dbReference>
<keyword evidence="9" id="KW-1185">Reference proteome</keyword>